<dbReference type="SUPFAM" id="SSF48726">
    <property type="entry name" value="Immunoglobulin"/>
    <property type="match status" value="9"/>
</dbReference>
<keyword evidence="1" id="KW-0677">Repeat</keyword>
<dbReference type="RefSeq" id="XP_065644882.1">
    <property type="nucleotide sequence ID" value="XM_065788810.1"/>
</dbReference>
<keyword evidence="7" id="KW-1185">Reference proteome</keyword>
<keyword evidence="3" id="KW-1133">Transmembrane helix</keyword>
<feature type="domain" description="Ig-like" evidence="5">
    <location>
        <begin position="689"/>
        <end position="765"/>
    </location>
</feature>
<dbReference type="PANTHER" id="PTHR44170:SF56">
    <property type="entry name" value="FIBRONECTIN TYPE-III DOMAIN-CONTAINING PROTEIN"/>
    <property type="match status" value="1"/>
</dbReference>
<evidence type="ECO:0000256" key="1">
    <source>
        <dbReference type="ARBA" id="ARBA00022737"/>
    </source>
</evidence>
<feature type="chain" id="PRO_5045025814" evidence="4">
    <location>
        <begin position="22"/>
        <end position="1898"/>
    </location>
</feature>
<evidence type="ECO:0000256" key="3">
    <source>
        <dbReference type="SAM" id="Phobius"/>
    </source>
</evidence>
<feature type="domain" description="Fibronectin type-III" evidence="6">
    <location>
        <begin position="893"/>
        <end position="985"/>
    </location>
</feature>
<dbReference type="CDD" id="cd00096">
    <property type="entry name" value="Ig"/>
    <property type="match status" value="3"/>
</dbReference>
<dbReference type="InterPro" id="IPR003598">
    <property type="entry name" value="Ig_sub2"/>
</dbReference>
<evidence type="ECO:0000256" key="4">
    <source>
        <dbReference type="SAM" id="SignalP"/>
    </source>
</evidence>
<dbReference type="InterPro" id="IPR013783">
    <property type="entry name" value="Ig-like_fold"/>
</dbReference>
<evidence type="ECO:0000313" key="11">
    <source>
        <dbReference type="RefSeq" id="XP_065644881.1"/>
    </source>
</evidence>
<dbReference type="InterPro" id="IPR007110">
    <property type="entry name" value="Ig-like_dom"/>
</dbReference>
<dbReference type="InterPro" id="IPR036179">
    <property type="entry name" value="Ig-like_dom_sf"/>
</dbReference>
<dbReference type="InterPro" id="IPR003599">
    <property type="entry name" value="Ig_sub"/>
</dbReference>
<dbReference type="RefSeq" id="XP_065644880.1">
    <property type="nucleotide sequence ID" value="XM_065788808.1"/>
</dbReference>
<evidence type="ECO:0000259" key="5">
    <source>
        <dbReference type="PROSITE" id="PS50835"/>
    </source>
</evidence>
<name>A0ABM4B7P4_HYDVU</name>
<evidence type="ECO:0000313" key="7">
    <source>
        <dbReference type="Proteomes" id="UP001652625"/>
    </source>
</evidence>
<keyword evidence="3" id="KW-0472">Membrane</keyword>
<evidence type="ECO:0000313" key="12">
    <source>
        <dbReference type="RefSeq" id="XP_065644882.1"/>
    </source>
</evidence>
<accession>A0ABM4B7P4</accession>
<feature type="domain" description="Ig-like" evidence="5">
    <location>
        <begin position="326"/>
        <end position="411"/>
    </location>
</feature>
<dbReference type="Gene3D" id="2.60.40.10">
    <property type="entry name" value="Immunoglobulins"/>
    <property type="match status" value="15"/>
</dbReference>
<feature type="domain" description="Ig-like" evidence="5">
    <location>
        <begin position="417"/>
        <end position="509"/>
    </location>
</feature>
<feature type="domain" description="Ig-like" evidence="5">
    <location>
        <begin position="514"/>
        <end position="597"/>
    </location>
</feature>
<feature type="domain" description="Ig-like" evidence="5">
    <location>
        <begin position="604"/>
        <end position="684"/>
    </location>
</feature>
<feature type="domain" description="Fibronectin type-III" evidence="6">
    <location>
        <begin position="1090"/>
        <end position="1183"/>
    </location>
</feature>
<dbReference type="InterPro" id="IPR013098">
    <property type="entry name" value="Ig_I-set"/>
</dbReference>
<feature type="domain" description="Fibronectin type-III" evidence="6">
    <location>
        <begin position="1187"/>
        <end position="1279"/>
    </location>
</feature>
<feature type="domain" description="Ig-like" evidence="5">
    <location>
        <begin position="48"/>
        <end position="119"/>
    </location>
</feature>
<dbReference type="Proteomes" id="UP001652625">
    <property type="component" value="Chromosome 01"/>
</dbReference>
<feature type="domain" description="Fibronectin type-III" evidence="6">
    <location>
        <begin position="1376"/>
        <end position="1468"/>
    </location>
</feature>
<dbReference type="PANTHER" id="PTHR44170">
    <property type="entry name" value="PROTEIN SIDEKICK"/>
    <property type="match status" value="1"/>
</dbReference>
<dbReference type="InterPro" id="IPR003961">
    <property type="entry name" value="FN3_dom"/>
</dbReference>
<feature type="domain" description="Ig-like" evidence="5">
    <location>
        <begin position="788"/>
        <end position="870"/>
    </location>
</feature>
<keyword evidence="2" id="KW-1015">Disulfide bond</keyword>
<proteinExistence type="predicted"/>
<dbReference type="Pfam" id="PF07679">
    <property type="entry name" value="I-set"/>
    <property type="match status" value="4"/>
</dbReference>
<evidence type="ECO:0000313" key="8">
    <source>
        <dbReference type="RefSeq" id="XP_065644878.1"/>
    </source>
</evidence>
<dbReference type="PROSITE" id="PS50853">
    <property type="entry name" value="FN3"/>
    <property type="match status" value="5"/>
</dbReference>
<keyword evidence="3" id="KW-0812">Transmembrane</keyword>
<organism evidence="7 8">
    <name type="scientific">Hydra vulgaris</name>
    <name type="common">Hydra</name>
    <name type="synonym">Hydra attenuata</name>
    <dbReference type="NCBI Taxonomy" id="6087"/>
    <lineage>
        <taxon>Eukaryota</taxon>
        <taxon>Metazoa</taxon>
        <taxon>Cnidaria</taxon>
        <taxon>Hydrozoa</taxon>
        <taxon>Hydroidolina</taxon>
        <taxon>Anthoathecata</taxon>
        <taxon>Aplanulata</taxon>
        <taxon>Hydridae</taxon>
        <taxon>Hydra</taxon>
    </lineage>
</organism>
<dbReference type="Pfam" id="PF00041">
    <property type="entry name" value="fn3"/>
    <property type="match status" value="4"/>
</dbReference>
<feature type="transmembrane region" description="Helical" evidence="3">
    <location>
        <begin position="1494"/>
        <end position="1518"/>
    </location>
</feature>
<feature type="domain" description="Ig-like" evidence="5">
    <location>
        <begin position="1281"/>
        <end position="1357"/>
    </location>
</feature>
<dbReference type="RefSeq" id="XP_065644879.1">
    <property type="nucleotide sequence ID" value="XM_065788807.1"/>
</dbReference>
<protein>
    <submittedName>
        <fullName evidence="8 9">Cell adhesion molecule DSCAML1 isoform X2</fullName>
    </submittedName>
</protein>
<dbReference type="SMART" id="SM00408">
    <property type="entry name" value="IGc2"/>
    <property type="match status" value="9"/>
</dbReference>
<feature type="domain" description="Ig-like" evidence="5">
    <location>
        <begin position="241"/>
        <end position="322"/>
    </location>
</feature>
<evidence type="ECO:0000313" key="9">
    <source>
        <dbReference type="RefSeq" id="XP_065644879.1"/>
    </source>
</evidence>
<dbReference type="PROSITE" id="PS50835">
    <property type="entry name" value="IG_LIKE"/>
    <property type="match status" value="9"/>
</dbReference>
<dbReference type="SMART" id="SM00060">
    <property type="entry name" value="FN3"/>
    <property type="match status" value="5"/>
</dbReference>
<dbReference type="RefSeq" id="XP_065644878.1">
    <property type="nucleotide sequence ID" value="XM_065788806.1"/>
</dbReference>
<dbReference type="SUPFAM" id="SSF49265">
    <property type="entry name" value="Fibronectin type III"/>
    <property type="match status" value="3"/>
</dbReference>
<reference evidence="7 8" key="1">
    <citation type="submission" date="2025-05" db="UniProtKB">
        <authorList>
            <consortium name="RefSeq"/>
        </authorList>
    </citation>
    <scope>NUCLEOTIDE SEQUENCE [LARGE SCALE GENOMIC DNA]</scope>
</reference>
<dbReference type="Pfam" id="PF13927">
    <property type="entry name" value="Ig_3"/>
    <property type="match status" value="2"/>
</dbReference>
<feature type="signal peptide" evidence="4">
    <location>
        <begin position="1"/>
        <end position="21"/>
    </location>
</feature>
<dbReference type="RefSeq" id="XP_065644881.1">
    <property type="nucleotide sequence ID" value="XM_065788809.1"/>
</dbReference>
<keyword evidence="4" id="KW-0732">Signal</keyword>
<dbReference type="InterPro" id="IPR036116">
    <property type="entry name" value="FN3_sf"/>
</dbReference>
<sequence length="1898" mass="213390">MISIVSMLFCLLMCAIYVVVGNSVVEHRLSFVSLKAEPKSILFLNTLTASLYCDAIGYPTPKIEWLTESGSLVRSIKGLISIFYNELQFHAFKEENFNPNVHNAKYRCRVSNKVGALISELAEVKVVIDKPYSPVIHHQIGLIGSIVIFKCQVPDFVSLYVKVSEWLIKHPRKDKVDKISLGRAQNQFHVLNTGDLIVSGIVKEYEDLEFSCVTQNVFNNATMSNVPGRLYVDSDDKFLEPSNFVRPVSQLVEFGQSFILNCQADGLFEYIWYKDGNYLDTTNHILIGGSIFIKSARYSDAGVYKCLIKKEKYLVEFSAEIAIRVPLKITKTPTNVLIKSGEVGTFSCSVDGSAPIQWLWLKDGHILQSSSLISIKDDTLTIFDANIDDEGVYQCMASNKYETVQSAARLVIDGFLPKIESISGDGVFEQGSLLELHCSVSGQPLPTISWFLDDEKLDDKLANITTQVDKTNKVVSILTVYNSKSKDSGLWSCIAENKVGYVKAFSTVSIKGFPTILNFKTHVYGISKRPIFIDCRGKGYPAIFYKWYREGVQIVDSSNIKIFLNGTLFIKRFSENNVGLYWCEVTNIYGSYKATLNVIFLDPPQALPFTLHSVLIGDRSEFFCSLTRGSAVGLNYSWFKDGVKISEGNQRTWLIQKVKENDRGRYTCVVENNDGKDSYSNDFTVFEEPSFTKSPNDVSILEGKPVTQPCLVKGFPQPQVTWFRKLNGKLLRLNLNNRIRQLQNGSLYIRETYALDNGTYVCQASFFDNNIVPDPLMKEILLEVRVPPRIVATSPLEIREGKMQSVKIYCSSIGSLGLSVKWFKNNAIIPNENSKHVISTTLNYESTPPSLNSTLLITVLSQDDNGKYECNFINPFGSVKKEFLLFVEEEPHSPENLMQISSTSRSIHLSWKPGFNGNSPIISFRLEMKLWAANWNLGKFFITKETQYLVEGLSPGLKYSFRVSSSNRHGISEKSDEVSFTTKEEAPSAPPNNVTIINKTEDKLLVTWLEPEKEYQNGVISGYRIGYVPSVHRSVPKQFIDVGAVNSALLQGLLQFTLYQVSVQAITSGGVGPSSADVFASTLEGVPSLAPPSVKAQAVGSQTLLVSWKTVPEDAVNGILCGYKVVYIDVERSEKREKSVLNSQQIVLNGLRKFTDYQINVLAYTNAGDGVPSQSIFQKTNEDIPEAPSLFSATPASPTEIGVTWSEPINRNGIITDYVLYYQEVGQYLTHRIELKSTQQSYKLQDLKFGQKYIIWMSAKTSKGEGQTTKRITTTPKDQVPSKIITPSRLTSTAKMGSDVTLPCAAVGHPKPIITWYKSSQSYSSRKQKRFMVADVPYTLHNVQEEDEGSYNCTAENKYGIDWNIVTLIVQTLPKPPHDINAYLVLYNALNFTWGLSFDGNSAITGQHVRYVESSKASSWTKVKLNSIQTWFVVHNITSSTIYFEVASENEIGIGQYSETMKFVISENGVIKSFERVVFVAESMQLKKVSIKKYVQPTLIALLIVTCILIILLLIASWDKDQKRLRKPAAYRLLCSFKRDRNFNSDPYGEPALPWPWNIRKVQTTEYDFIDTFGMPDEYLPNFLASGTDLIVKEPIKKSNKMSKLSKVSSCNSFVFEPAVHYSVNYIDEDKKYSADGSFKRYNDNNHRLTEKEDNPEDEFSAMEKLMQSPPFEPPSNKYSSSRTNFSPDVSLITLNSPFYFQNRGDADGKSCKDSTLLKESTVKNYTTLSGSSQISLNSMFKSNSSKPKSSDTLKTLESIEEKKVLCKLNNRAEILTSPKVALAIKEYLEYTDCSYESISSSCSSSVSELKRAYDFGKKYGVQDSSESHSTVLNTKQDTYDDKEKNFHEKLFETLLFSGTPRDLNDTRVKIPIPIRIDYMYDVNKIDLGGTLREQSLV</sequence>
<evidence type="ECO:0000256" key="2">
    <source>
        <dbReference type="ARBA" id="ARBA00023157"/>
    </source>
</evidence>
<dbReference type="GeneID" id="101237183"/>
<evidence type="ECO:0000259" key="6">
    <source>
        <dbReference type="PROSITE" id="PS50853"/>
    </source>
</evidence>
<feature type="domain" description="Fibronectin type-III" evidence="6">
    <location>
        <begin position="990"/>
        <end position="1085"/>
    </location>
</feature>
<dbReference type="Pfam" id="PF13895">
    <property type="entry name" value="Ig_2"/>
    <property type="match status" value="2"/>
</dbReference>
<evidence type="ECO:0000313" key="10">
    <source>
        <dbReference type="RefSeq" id="XP_065644880.1"/>
    </source>
</evidence>
<gene>
    <name evidence="8 9 10 11 12" type="primary">LOC101237183</name>
</gene>
<dbReference type="SMART" id="SM00409">
    <property type="entry name" value="IG"/>
    <property type="match status" value="10"/>
</dbReference>
<dbReference type="CDD" id="cd00063">
    <property type="entry name" value="FN3"/>
    <property type="match status" value="5"/>
</dbReference>